<evidence type="ECO:0000256" key="1">
    <source>
        <dbReference type="ARBA" id="ARBA00022729"/>
    </source>
</evidence>
<accession>A0ABX7XDT6</accession>
<feature type="signal peptide" evidence="2">
    <location>
        <begin position="1"/>
        <end position="18"/>
    </location>
</feature>
<organism evidence="3 4">
    <name type="scientific">Faecalibacter bovis</name>
    <dbReference type="NCBI Taxonomy" id="2898187"/>
    <lineage>
        <taxon>Bacteria</taxon>
        <taxon>Pseudomonadati</taxon>
        <taxon>Bacteroidota</taxon>
        <taxon>Flavobacteriia</taxon>
        <taxon>Flavobacteriales</taxon>
        <taxon>Weeksellaceae</taxon>
        <taxon>Faecalibacter</taxon>
    </lineage>
</organism>
<sequence>MKKNLLTLSLIASVFTYAQDTYIGSNAVVKVQPNTLFYNGGNVTLSPASNEVVKNEGNILVKGDFKNNSSNTTKGKEFINVWTNPNSYGQLIIADTKTSTGLVALERSLPNVTSIDEYIIALPFTGKAEDVYKTLTNLNLSNNIVNPTFSGWCAENSACPDRYTQSLMVWDNSETEYDNVKRDSEISPIKRYLLNSRSGSDFRNVVNTIKTNLPQTATQKLSFSGVPSNEDISIELYSGLKGNSQAYENETFSQWKNRINNHLETYDSYLSNQQNSMDNSRSFGKNIHRLANPFTSNLDLSDISRTNSWIYFSDVSTNTPTAVYDNLIRFRIFKLANDFSITWNSNNGNTSTSTNTTSFSAYLNSNTAGTYFWTGSAEALLIKPYETFFIDYYAVNRSENGGTRTIKADVTLGDKQKTFIKEYAGATSTNEVPGTYSRNNNVQALLNDEDLKARGLVTDFDFTQLELYLSENSSIKGNAAYLLNANFMTTGNETATKLADNNIFFYEETENGEVILDAETISNSFNSEDYIGKPIRLGFKNLNIGSEYQLNVNLYEYSILNKVQNLNLGRYYLLDKLNNTVKEVDALTQINFTADDNINNRFEFYWNESPRTLSTNDLSKSATYIYKNNSNQLIRFEDNNTTAKVEIFDVTGRLINVKNNVNTNIDHKLNLSNVPNIYVVVITYENGKVVTKKTINK</sequence>
<evidence type="ECO:0000313" key="4">
    <source>
        <dbReference type="Proteomes" id="UP000672011"/>
    </source>
</evidence>
<dbReference type="RefSeq" id="WP_230476731.1">
    <property type="nucleotide sequence ID" value="NZ_CP072842.1"/>
</dbReference>
<evidence type="ECO:0000256" key="2">
    <source>
        <dbReference type="SAM" id="SignalP"/>
    </source>
</evidence>
<gene>
    <name evidence="3" type="ORF">J9309_01720</name>
</gene>
<evidence type="ECO:0000313" key="3">
    <source>
        <dbReference type="EMBL" id="QTV06091.1"/>
    </source>
</evidence>
<proteinExistence type="predicted"/>
<dbReference type="InterPro" id="IPR026444">
    <property type="entry name" value="Secre_tail"/>
</dbReference>
<feature type="chain" id="PRO_5046680526" evidence="2">
    <location>
        <begin position="19"/>
        <end position="697"/>
    </location>
</feature>
<dbReference type="NCBIfam" id="TIGR04183">
    <property type="entry name" value="Por_Secre_tail"/>
    <property type="match status" value="1"/>
</dbReference>
<name>A0ABX7XDT6_9FLAO</name>
<keyword evidence="4" id="KW-1185">Reference proteome</keyword>
<dbReference type="EMBL" id="CP072842">
    <property type="protein sequence ID" value="QTV06091.1"/>
    <property type="molecule type" value="Genomic_DNA"/>
</dbReference>
<dbReference type="Proteomes" id="UP000672011">
    <property type="component" value="Chromosome"/>
</dbReference>
<protein>
    <submittedName>
        <fullName evidence="3">T9SS type A sorting domain-containing protein</fullName>
    </submittedName>
</protein>
<reference evidence="3 4" key="1">
    <citation type="journal article" date="2021" name="Int. J. Syst. Evol. Microbiol.">
        <title>Faecalibacter bovis sp. nov., isolated from cow faeces.</title>
        <authorList>
            <person name="Li F."/>
            <person name="Zhao W."/>
            <person name="Hong Q."/>
            <person name="Shao Q."/>
            <person name="Song J."/>
            <person name="Yang S."/>
        </authorList>
    </citation>
    <scope>NUCLEOTIDE SEQUENCE [LARGE SCALE GENOMIC DNA]</scope>
    <source>
        <strain evidence="3 4">ZY171143</strain>
    </source>
</reference>
<keyword evidence="1 2" id="KW-0732">Signal</keyword>
<reference evidence="4" key="2">
    <citation type="submission" date="2021-04" db="EMBL/GenBank/DDBJ databases">
        <title>Taxonomy of Flavobacteriaceae bacterium ZY171143.</title>
        <authorList>
            <person name="Li F."/>
        </authorList>
    </citation>
    <scope>NUCLEOTIDE SEQUENCE [LARGE SCALE GENOMIC DNA]</scope>
    <source>
        <strain evidence="4">ZY171143</strain>
    </source>
</reference>